<dbReference type="EMBL" id="JAGYPE010000004">
    <property type="protein sequence ID" value="MBS4183806.1"/>
    <property type="molecule type" value="Genomic_DNA"/>
</dbReference>
<reference evidence="1" key="1">
    <citation type="submission" date="2021-05" db="EMBL/GenBank/DDBJ databases">
        <title>Novel Bacillus species.</title>
        <authorList>
            <person name="Liu G."/>
        </authorList>
    </citation>
    <scope>NUCLEOTIDE SEQUENCE</scope>
    <source>
        <strain evidence="1 3">FJAT-50051</strain>
    </source>
</reference>
<dbReference type="Proteomes" id="UP000677265">
    <property type="component" value="Unassembled WGS sequence"/>
</dbReference>
<evidence type="ECO:0000313" key="2">
    <source>
        <dbReference type="EMBL" id="MCH6268810.1"/>
    </source>
</evidence>
<name>A0A942T256_9BACI</name>
<keyword evidence="1" id="KW-0378">Hydrolase</keyword>
<proteinExistence type="predicted"/>
<gene>
    <name evidence="2" type="ORF">KHB02_025100</name>
    <name evidence="1" type="ORF">KHB02_20655</name>
</gene>
<keyword evidence="1" id="KW-0255">Endonuclease</keyword>
<dbReference type="AlphaFoldDB" id="A0A942T256"/>
<organism evidence="1">
    <name type="scientific">Neobacillus citreus</name>
    <dbReference type="NCBI Taxonomy" id="2833578"/>
    <lineage>
        <taxon>Bacteria</taxon>
        <taxon>Bacillati</taxon>
        <taxon>Bacillota</taxon>
        <taxon>Bacilli</taxon>
        <taxon>Bacillales</taxon>
        <taxon>Bacillaceae</taxon>
        <taxon>Neobacillus</taxon>
    </lineage>
</organism>
<dbReference type="Pfam" id="PF12639">
    <property type="entry name" value="Colicin-DNase"/>
    <property type="match status" value="1"/>
</dbReference>
<accession>A0A942T256</accession>
<comment type="caution">
    <text evidence="1">The sequence shown here is derived from an EMBL/GenBank/DDBJ whole genome shotgun (WGS) entry which is preliminary data.</text>
</comment>
<keyword evidence="3" id="KW-1185">Reference proteome</keyword>
<evidence type="ECO:0000313" key="1">
    <source>
        <dbReference type="EMBL" id="MBS4183806.1"/>
    </source>
</evidence>
<dbReference type="RefSeq" id="WP_213143747.1">
    <property type="nucleotide sequence ID" value="NZ_JAGYPE020000068.1"/>
</dbReference>
<evidence type="ECO:0000313" key="3">
    <source>
        <dbReference type="Proteomes" id="UP000677265"/>
    </source>
</evidence>
<dbReference type="GO" id="GO:0004519">
    <property type="term" value="F:endonuclease activity"/>
    <property type="evidence" value="ECO:0007669"/>
    <property type="project" value="UniProtKB-KW"/>
</dbReference>
<keyword evidence="1" id="KW-0540">Nuclease</keyword>
<dbReference type="EMBL" id="JAGYPE020000068">
    <property type="protein sequence ID" value="MCH6268810.1"/>
    <property type="molecule type" value="Genomic_DNA"/>
</dbReference>
<protein>
    <submittedName>
        <fullName evidence="1">HNH endonuclease</fullName>
    </submittedName>
</protein>
<sequence length="209" mass="22555">MKDSGGRTLKGIGSTITYTAKSAGTTYEGLKKGDKEQALQGVKNIGKVAAISMLAVGVADLIDGADIVDAEDLDTRNDHLNGELHPETGVPFIEKTVELPSGEYMTGTFPVFESDVEVQLPEELYLQSDNVHFSFANHELYEAIQSDSALAQQIGLDQHDIAQLGQGNTPEGFTWHHNEEPGVLQLVDEDVHQNTGHTGGREIWGGGVR</sequence>